<reference evidence="2 3" key="1">
    <citation type="submission" date="2015-08" db="EMBL/GenBank/DDBJ databases">
        <title>Next Generation Sequencing and Analysis of the Genome of Puccinia sorghi L Schw, the Causal Agent of Maize Common Rust.</title>
        <authorList>
            <person name="Rochi L."/>
            <person name="Burguener G."/>
            <person name="Darino M."/>
            <person name="Turjanski A."/>
            <person name="Kreff E."/>
            <person name="Dieguez M.J."/>
            <person name="Sacco F."/>
        </authorList>
    </citation>
    <scope>NUCLEOTIDE SEQUENCE [LARGE SCALE GENOMIC DNA]</scope>
    <source>
        <strain evidence="2 3">RO10H11247</strain>
    </source>
</reference>
<evidence type="ECO:0000256" key="1">
    <source>
        <dbReference type="SAM" id="MobiDB-lite"/>
    </source>
</evidence>
<dbReference type="Proteomes" id="UP000037035">
    <property type="component" value="Unassembled WGS sequence"/>
</dbReference>
<sequence>MRILNVMVLAKPQPFNRACGSAATSFFGQILLHTFTYPERFPNDSRKVYFSVWSSTQRRCPSTNSGTTSTPVSQPPNPMQWTSQPSNLEDRLTPLHCESFQTQKSLDSASQCPPLYSIGLSHDWTSWSTSAHLAARTAAQTPTKLIKEIFPAPSSAHVQKSASQVLPPQRQYYLRIESMPGAMPQASQIIPLSPTENKPGHTVERKTASVW</sequence>
<evidence type="ECO:0000313" key="3">
    <source>
        <dbReference type="Proteomes" id="UP000037035"/>
    </source>
</evidence>
<dbReference type="EMBL" id="LAVV01008362">
    <property type="protein sequence ID" value="KNZ53002.1"/>
    <property type="molecule type" value="Genomic_DNA"/>
</dbReference>
<dbReference type="AlphaFoldDB" id="A0A0L6UXQ4"/>
<feature type="compositionally biased region" description="Basic and acidic residues" evidence="1">
    <location>
        <begin position="198"/>
        <end position="211"/>
    </location>
</feature>
<accession>A0A0L6UXQ4</accession>
<feature type="compositionally biased region" description="Polar residues" evidence="1">
    <location>
        <begin position="57"/>
        <end position="72"/>
    </location>
</feature>
<evidence type="ECO:0000313" key="2">
    <source>
        <dbReference type="EMBL" id="KNZ53002.1"/>
    </source>
</evidence>
<comment type="caution">
    <text evidence="2">The sequence shown here is derived from an EMBL/GenBank/DDBJ whole genome shotgun (WGS) entry which is preliminary data.</text>
</comment>
<organism evidence="2 3">
    <name type="scientific">Puccinia sorghi</name>
    <dbReference type="NCBI Taxonomy" id="27349"/>
    <lineage>
        <taxon>Eukaryota</taxon>
        <taxon>Fungi</taxon>
        <taxon>Dikarya</taxon>
        <taxon>Basidiomycota</taxon>
        <taxon>Pucciniomycotina</taxon>
        <taxon>Pucciniomycetes</taxon>
        <taxon>Pucciniales</taxon>
        <taxon>Pucciniaceae</taxon>
        <taxon>Puccinia</taxon>
    </lineage>
</organism>
<gene>
    <name evidence="2" type="ORF">VP01_3374g1</name>
</gene>
<proteinExistence type="predicted"/>
<dbReference type="VEuPathDB" id="FungiDB:VP01_3374g1"/>
<keyword evidence="3" id="KW-1185">Reference proteome</keyword>
<protein>
    <submittedName>
        <fullName evidence="2">Uncharacterized protein</fullName>
    </submittedName>
</protein>
<name>A0A0L6UXQ4_9BASI</name>
<feature type="region of interest" description="Disordered" evidence="1">
    <location>
        <begin position="190"/>
        <end position="211"/>
    </location>
</feature>
<feature type="region of interest" description="Disordered" evidence="1">
    <location>
        <begin position="57"/>
        <end position="84"/>
    </location>
</feature>